<keyword evidence="3" id="KW-1185">Reference proteome</keyword>
<organism evidence="2 3">
    <name type="scientific">Araneus ventricosus</name>
    <name type="common">Orbweaver spider</name>
    <name type="synonym">Epeira ventricosa</name>
    <dbReference type="NCBI Taxonomy" id="182803"/>
    <lineage>
        <taxon>Eukaryota</taxon>
        <taxon>Metazoa</taxon>
        <taxon>Ecdysozoa</taxon>
        <taxon>Arthropoda</taxon>
        <taxon>Chelicerata</taxon>
        <taxon>Arachnida</taxon>
        <taxon>Araneae</taxon>
        <taxon>Araneomorphae</taxon>
        <taxon>Entelegynae</taxon>
        <taxon>Araneoidea</taxon>
        <taxon>Araneidae</taxon>
        <taxon>Araneus</taxon>
    </lineage>
</organism>
<dbReference type="EMBL" id="BGPR01002917">
    <property type="protein sequence ID" value="GBM81009.1"/>
    <property type="molecule type" value="Genomic_DNA"/>
</dbReference>
<proteinExistence type="predicted"/>
<dbReference type="Proteomes" id="UP000499080">
    <property type="component" value="Unassembled WGS sequence"/>
</dbReference>
<name>A0A4Y2IUT3_ARAVE</name>
<protein>
    <submittedName>
        <fullName evidence="2">Uncharacterized protein</fullName>
    </submittedName>
</protein>
<dbReference type="AlphaFoldDB" id="A0A4Y2IUT3"/>
<feature type="coiled-coil region" evidence="1">
    <location>
        <begin position="48"/>
        <end position="82"/>
    </location>
</feature>
<reference evidence="2 3" key="1">
    <citation type="journal article" date="2019" name="Sci. Rep.">
        <title>Orb-weaving spider Araneus ventricosus genome elucidates the spidroin gene catalogue.</title>
        <authorList>
            <person name="Kono N."/>
            <person name="Nakamura H."/>
            <person name="Ohtoshi R."/>
            <person name="Moran D.A.P."/>
            <person name="Shinohara A."/>
            <person name="Yoshida Y."/>
            <person name="Fujiwara M."/>
            <person name="Mori M."/>
            <person name="Tomita M."/>
            <person name="Arakawa K."/>
        </authorList>
    </citation>
    <scope>NUCLEOTIDE SEQUENCE [LARGE SCALE GENOMIC DNA]</scope>
</reference>
<evidence type="ECO:0000313" key="3">
    <source>
        <dbReference type="Proteomes" id="UP000499080"/>
    </source>
</evidence>
<gene>
    <name evidence="2" type="ORF">AVEN_138281_1</name>
</gene>
<accession>A0A4Y2IUT3</accession>
<evidence type="ECO:0000256" key="1">
    <source>
        <dbReference type="SAM" id="Coils"/>
    </source>
</evidence>
<feature type="coiled-coil region" evidence="1">
    <location>
        <begin position="112"/>
        <end position="139"/>
    </location>
</feature>
<dbReference type="OrthoDB" id="6435678at2759"/>
<keyword evidence="1" id="KW-0175">Coiled coil</keyword>
<sequence>MLQFNAIKQRILNSIWKFDFSDEKPVSVEIEKLQFYFNELHEDNVKALKNWQEKVVFLEDQLEKVYSDLNKALNLNAELKKQKCLLNTAASKSKQEGLNNELHIKGSTYLEIDKVAILNLELKNKLKNIEEERMNLKNKFLSNVRKIHRIAEFKSFVAEEIMRLGLAMKEGETCDANKSSDLDIMNNRKTKQDSEKSYRLIKMSCFNSDTLFVPPVF</sequence>
<evidence type="ECO:0000313" key="2">
    <source>
        <dbReference type="EMBL" id="GBM81009.1"/>
    </source>
</evidence>
<comment type="caution">
    <text evidence="2">The sequence shown here is derived from an EMBL/GenBank/DDBJ whole genome shotgun (WGS) entry which is preliminary data.</text>
</comment>